<accession>A0A4R1MIV8</accession>
<dbReference type="AlphaFoldDB" id="A0A4R1MIV8"/>
<dbReference type="InterPro" id="IPR036526">
    <property type="entry name" value="C-N_Hydrolase_sf"/>
</dbReference>
<sequence length="210" mass="23837">MKILVGQPKRTEDLFELENALKKYKCNYVLFPEGYISNESLLVEACELSKKYRVPILSSYLSDKDQRDRACVIDEFGKIVLRRKKSLVEGPLLSPSKALVNNTHIGYLLCCEIFLEYENLNGVHMLFNPIGVGMFSEEQFAEWSERAKKIAIDLKCIVLGTSHGDGSYRNCGTSIPIAYVYNKDGTEIFLSKNDTRTVIVDLSNKEVSYI</sequence>
<proteinExistence type="predicted"/>
<dbReference type="EMBL" id="SMGQ01000013">
    <property type="protein sequence ID" value="TCK92668.1"/>
    <property type="molecule type" value="Genomic_DNA"/>
</dbReference>
<dbReference type="RefSeq" id="WP_132282534.1">
    <property type="nucleotide sequence ID" value="NZ_SMGQ01000013.1"/>
</dbReference>
<dbReference type="SUPFAM" id="SSF56317">
    <property type="entry name" value="Carbon-nitrogen hydrolase"/>
    <property type="match status" value="1"/>
</dbReference>
<dbReference type="OrthoDB" id="1894469at2"/>
<dbReference type="Proteomes" id="UP000294545">
    <property type="component" value="Unassembled WGS sequence"/>
</dbReference>
<evidence type="ECO:0000313" key="2">
    <source>
        <dbReference type="Proteomes" id="UP000294545"/>
    </source>
</evidence>
<protein>
    <recommendedName>
        <fullName evidence="3">CN hydrolase domain-containing protein</fullName>
    </recommendedName>
</protein>
<evidence type="ECO:0000313" key="1">
    <source>
        <dbReference type="EMBL" id="TCK92668.1"/>
    </source>
</evidence>
<dbReference type="Gene3D" id="3.60.110.10">
    <property type="entry name" value="Carbon-nitrogen hydrolase"/>
    <property type="match status" value="1"/>
</dbReference>
<comment type="caution">
    <text evidence="1">The sequence shown here is derived from an EMBL/GenBank/DDBJ whole genome shotgun (WGS) entry which is preliminary data.</text>
</comment>
<organism evidence="1 2">
    <name type="scientific">Natranaerovirga hydrolytica</name>
    <dbReference type="NCBI Taxonomy" id="680378"/>
    <lineage>
        <taxon>Bacteria</taxon>
        <taxon>Bacillati</taxon>
        <taxon>Bacillota</taxon>
        <taxon>Clostridia</taxon>
        <taxon>Lachnospirales</taxon>
        <taxon>Natranaerovirgaceae</taxon>
        <taxon>Natranaerovirga</taxon>
    </lineage>
</organism>
<keyword evidence="2" id="KW-1185">Reference proteome</keyword>
<name>A0A4R1MIV8_9FIRM</name>
<reference evidence="1 2" key="1">
    <citation type="submission" date="2019-03" db="EMBL/GenBank/DDBJ databases">
        <title>Genomic Encyclopedia of Type Strains, Phase IV (KMG-IV): sequencing the most valuable type-strain genomes for metagenomic binning, comparative biology and taxonomic classification.</title>
        <authorList>
            <person name="Goeker M."/>
        </authorList>
    </citation>
    <scope>NUCLEOTIDE SEQUENCE [LARGE SCALE GENOMIC DNA]</scope>
    <source>
        <strain evidence="1 2">DSM 24176</strain>
    </source>
</reference>
<gene>
    <name evidence="1" type="ORF">EDC19_1821</name>
</gene>
<evidence type="ECO:0008006" key="3">
    <source>
        <dbReference type="Google" id="ProtNLM"/>
    </source>
</evidence>